<organism evidence="1">
    <name type="scientific">hydrothermal vent metagenome</name>
    <dbReference type="NCBI Taxonomy" id="652676"/>
    <lineage>
        <taxon>unclassified sequences</taxon>
        <taxon>metagenomes</taxon>
        <taxon>ecological metagenomes</taxon>
    </lineage>
</organism>
<name>A0A3B0SIX4_9ZZZZ</name>
<dbReference type="SUPFAM" id="SSF53474">
    <property type="entry name" value="alpha/beta-Hydrolases"/>
    <property type="match status" value="1"/>
</dbReference>
<evidence type="ECO:0000313" key="1">
    <source>
        <dbReference type="EMBL" id="VAW05338.1"/>
    </source>
</evidence>
<dbReference type="AlphaFoldDB" id="A0A3B0SIX4"/>
<dbReference type="Gene3D" id="3.40.50.1820">
    <property type="entry name" value="alpha/beta hydrolase"/>
    <property type="match status" value="1"/>
</dbReference>
<dbReference type="InterPro" id="IPR029058">
    <property type="entry name" value="AB_hydrolase_fold"/>
</dbReference>
<proteinExistence type="predicted"/>
<accession>A0A3B0SIX4</accession>
<protein>
    <recommendedName>
        <fullName evidence="2">AB hydrolase-1 domain-containing protein</fullName>
    </recommendedName>
</protein>
<sequence length="418" mass="44988">MSVYAGCVFSGGSEGSRDGFMLGTRGTPQSILRTTIFAMDPNPWPRRYKVIVLVSLAVTVLVLGTKVVQFSQKIGTDMFSQHIIEVSYDIDVLGVGGGRITLPRTAATERVGLWSIESESAQGQVAEIISITDSEVERVFMATEGEFSAGDKVRLLGDVYFGDPKEALNITFETVRAISPLGINPAWYVDGDGETWVIYVHGRTGSGRGEALRFLPALKEERLPVLVISYRSDGLAPEAPAASVGWGYDEWLDIKAAVRFAESEGAKRVVLFGSDLGANAIMTYLHEAGDLTPVAGVVLEGPVLDVQATVDRAAAEFGIPGILRPFTSGLVRVRYGIDWPDVDQIDRASQFDVPILLLAGTEDPLTPMSAVEQFAAAVPDDLVTLVTFEGGLPGTLWNVDPDVYEAAVLEFVTRLIAS</sequence>
<dbReference type="EMBL" id="UOEK01000315">
    <property type="protein sequence ID" value="VAW05338.1"/>
    <property type="molecule type" value="Genomic_DNA"/>
</dbReference>
<evidence type="ECO:0008006" key="2">
    <source>
        <dbReference type="Google" id="ProtNLM"/>
    </source>
</evidence>
<gene>
    <name evidence="1" type="ORF">MNBD_ACTINO02-3094</name>
</gene>
<reference evidence="1" key="1">
    <citation type="submission" date="2018-06" db="EMBL/GenBank/DDBJ databases">
        <authorList>
            <person name="Zhirakovskaya E."/>
        </authorList>
    </citation>
    <scope>NUCLEOTIDE SEQUENCE</scope>
</reference>